<name>A0A7K1LAY3_9ACTN</name>
<protein>
    <recommendedName>
        <fullName evidence="4">Secreted protein</fullName>
    </recommendedName>
</protein>
<keyword evidence="3" id="KW-1185">Reference proteome</keyword>
<evidence type="ECO:0000313" key="3">
    <source>
        <dbReference type="Proteomes" id="UP000432015"/>
    </source>
</evidence>
<dbReference type="EMBL" id="WOFH01000014">
    <property type="protein sequence ID" value="MUN41483.1"/>
    <property type="molecule type" value="Genomic_DNA"/>
</dbReference>
<organism evidence="2 3">
    <name type="scientific">Actinomadura litoris</name>
    <dbReference type="NCBI Taxonomy" id="2678616"/>
    <lineage>
        <taxon>Bacteria</taxon>
        <taxon>Bacillati</taxon>
        <taxon>Actinomycetota</taxon>
        <taxon>Actinomycetes</taxon>
        <taxon>Streptosporangiales</taxon>
        <taxon>Thermomonosporaceae</taxon>
        <taxon>Actinomadura</taxon>
    </lineage>
</organism>
<sequence length="102" mass="10491">MNRVLALAASSAAAFVAGSVLASLTPPPRSTRTTTGRPAEVPPMTPQYGCAGLCGGDGCADCSGLADEITAAKQITDPDEREARLTELEQQINALHPPKEGQ</sequence>
<dbReference type="Proteomes" id="UP000432015">
    <property type="component" value="Unassembled WGS sequence"/>
</dbReference>
<comment type="caution">
    <text evidence="2">The sequence shown here is derived from an EMBL/GenBank/DDBJ whole genome shotgun (WGS) entry which is preliminary data.</text>
</comment>
<accession>A0A7K1LAY3</accession>
<evidence type="ECO:0000313" key="2">
    <source>
        <dbReference type="EMBL" id="MUN41483.1"/>
    </source>
</evidence>
<gene>
    <name evidence="2" type="ORF">GNZ18_33555</name>
</gene>
<feature type="chain" id="PRO_5029499212" description="Secreted protein" evidence="1">
    <location>
        <begin position="23"/>
        <end position="102"/>
    </location>
</feature>
<evidence type="ECO:0000256" key="1">
    <source>
        <dbReference type="SAM" id="SignalP"/>
    </source>
</evidence>
<feature type="signal peptide" evidence="1">
    <location>
        <begin position="1"/>
        <end position="22"/>
    </location>
</feature>
<keyword evidence="1" id="KW-0732">Signal</keyword>
<evidence type="ECO:0008006" key="4">
    <source>
        <dbReference type="Google" id="ProtNLM"/>
    </source>
</evidence>
<dbReference type="AlphaFoldDB" id="A0A7K1LAY3"/>
<reference evidence="2 3" key="1">
    <citation type="submission" date="2019-11" db="EMBL/GenBank/DDBJ databases">
        <authorList>
            <person name="Cao P."/>
        </authorList>
    </citation>
    <scope>NUCLEOTIDE SEQUENCE [LARGE SCALE GENOMIC DNA]</scope>
    <source>
        <strain evidence="2 3">NEAU-AAG5</strain>
    </source>
</reference>
<proteinExistence type="predicted"/>
<dbReference type="RefSeq" id="WP_156220652.1">
    <property type="nucleotide sequence ID" value="NZ_WOFH01000014.1"/>
</dbReference>